<keyword evidence="4" id="KW-0547">Nucleotide-binding</keyword>
<evidence type="ECO:0000256" key="8">
    <source>
        <dbReference type="ARBA" id="ARBA00030520"/>
    </source>
</evidence>
<reference evidence="12" key="2">
    <citation type="journal article" date="2019" name="IMA Fungus">
        <title>Genome sequencing and comparison of five Tilletia species to identify candidate genes for the detection of regulated species infecting wheat.</title>
        <authorList>
            <person name="Nguyen H.D.T."/>
            <person name="Sultana T."/>
            <person name="Kesanakurti P."/>
            <person name="Hambleton S."/>
        </authorList>
    </citation>
    <scope>NUCLEOTIDE SEQUENCE</scope>
    <source>
        <strain evidence="12">DAOMC 236416</strain>
    </source>
</reference>
<dbReference type="InterPro" id="IPR002300">
    <property type="entry name" value="aa-tRNA-synth_Ia"/>
</dbReference>
<proteinExistence type="inferred from homology"/>
<dbReference type="Proteomes" id="UP000077521">
    <property type="component" value="Unassembled WGS sequence"/>
</dbReference>
<evidence type="ECO:0000256" key="6">
    <source>
        <dbReference type="ARBA" id="ARBA00022917"/>
    </source>
</evidence>
<dbReference type="EC" id="6.1.1.4" evidence="2"/>
<keyword evidence="13" id="KW-1185">Reference proteome</keyword>
<evidence type="ECO:0000313" key="13">
    <source>
        <dbReference type="Proteomes" id="UP000077521"/>
    </source>
</evidence>
<dbReference type="SUPFAM" id="SSF52374">
    <property type="entry name" value="Nucleotidylyl transferase"/>
    <property type="match status" value="1"/>
</dbReference>
<dbReference type="GO" id="GO:0002161">
    <property type="term" value="F:aminoacyl-tRNA deacylase activity"/>
    <property type="evidence" value="ECO:0007669"/>
    <property type="project" value="InterPro"/>
</dbReference>
<keyword evidence="7" id="KW-0030">Aminoacyl-tRNA synthetase</keyword>
<keyword evidence="3" id="KW-0436">Ligase</keyword>
<gene>
    <name evidence="12" type="ORF">A4X13_0g5282</name>
</gene>
<accession>A0A8T8SVV4</accession>
<dbReference type="Pfam" id="PF00133">
    <property type="entry name" value="tRNA-synt_1"/>
    <property type="match status" value="1"/>
</dbReference>
<name>A0A8T8SVV4_9BASI</name>
<dbReference type="InterPro" id="IPR009008">
    <property type="entry name" value="Val/Leu/Ile-tRNA-synth_edit"/>
</dbReference>
<dbReference type="InterPro" id="IPR004493">
    <property type="entry name" value="Leu-tRNA-synth_Ia_arc/euk"/>
</dbReference>
<keyword evidence="6" id="KW-0648">Protein biosynthesis</keyword>
<dbReference type="PANTHER" id="PTHR45794:SF1">
    <property type="entry name" value="LEUCINE--TRNA LIGASE, CYTOPLASMIC"/>
    <property type="match status" value="1"/>
</dbReference>
<comment type="similarity">
    <text evidence="1">Belongs to the class-I aminoacyl-tRNA synthetase family.</text>
</comment>
<evidence type="ECO:0000313" key="12">
    <source>
        <dbReference type="EMBL" id="KAE8249255.1"/>
    </source>
</evidence>
<dbReference type="EMBL" id="LWDF02000399">
    <property type="protein sequence ID" value="KAE8249255.1"/>
    <property type="molecule type" value="Genomic_DNA"/>
</dbReference>
<dbReference type="AlphaFoldDB" id="A0A8T8SVV4"/>
<comment type="caution">
    <text evidence="12">The sequence shown here is derived from an EMBL/GenBank/DDBJ whole genome shotgun (WGS) entry which is preliminary data.</text>
</comment>
<feature type="region of interest" description="Disordered" evidence="10">
    <location>
        <begin position="1"/>
        <end position="20"/>
    </location>
</feature>
<feature type="region of interest" description="Disordered" evidence="10">
    <location>
        <begin position="155"/>
        <end position="182"/>
    </location>
</feature>
<evidence type="ECO:0000256" key="4">
    <source>
        <dbReference type="ARBA" id="ARBA00022741"/>
    </source>
</evidence>
<evidence type="ECO:0000256" key="7">
    <source>
        <dbReference type="ARBA" id="ARBA00023146"/>
    </source>
</evidence>
<dbReference type="InterPro" id="IPR014729">
    <property type="entry name" value="Rossmann-like_a/b/a_fold"/>
</dbReference>
<evidence type="ECO:0000259" key="11">
    <source>
        <dbReference type="Pfam" id="PF00133"/>
    </source>
</evidence>
<protein>
    <recommendedName>
        <fullName evidence="2">leucine--tRNA ligase</fullName>
        <ecNumber evidence="2">6.1.1.4</ecNumber>
    </recommendedName>
    <alternativeName>
        <fullName evidence="8">Leucyl-tRNA synthetase</fullName>
    </alternativeName>
</protein>
<dbReference type="GO" id="GO:0004823">
    <property type="term" value="F:leucine-tRNA ligase activity"/>
    <property type="evidence" value="ECO:0007669"/>
    <property type="project" value="UniProtKB-EC"/>
</dbReference>
<reference evidence="12" key="1">
    <citation type="submission" date="2016-04" db="EMBL/GenBank/DDBJ databases">
        <authorList>
            <person name="Nguyen H.D."/>
            <person name="Samba Siva P."/>
            <person name="Cullis J."/>
            <person name="Levesque C.A."/>
            <person name="Hambleton S."/>
        </authorList>
    </citation>
    <scope>NUCLEOTIDE SEQUENCE</scope>
    <source>
        <strain evidence="12">DAOMC 236416</strain>
    </source>
</reference>
<evidence type="ECO:0000256" key="5">
    <source>
        <dbReference type="ARBA" id="ARBA00022840"/>
    </source>
</evidence>
<dbReference type="Gene3D" id="3.90.740.10">
    <property type="entry name" value="Valyl/Leucyl/Isoleucyl-tRNA synthetase, editing domain"/>
    <property type="match status" value="1"/>
</dbReference>
<sequence>MASTSAPAAGGAAAPSAAQVAANGGPIQLENTTKRDFLRGLEKKYQAYWNENNYFEVDAPTNEEQFRNLSPEQIREQIPKWFGNIPYPYMNGHLHLGHAFTMSKVEFATGYERLQGKRALFPWAFHLTGMPIRATTDKLIREVELYGKDFSGFKEEEAEPAPAPKAAAPPSSTNVEKATKGKLNAKSTGHKYQFQILRAGGVPMEEIHEFTDTKKWLEYFPPLAKNACHQFGARIDWRRAFFTTDANPYYDAFVRWQMNKLHAMQKIKFGERYTIYSIKDGQPCMDHDRSEGEALGPQEYTALKQKVVQWAPEAKKILEATPGLLDGERDIFFVAATLRPETMYGQTNCFVGPTIPYGLFAINDKEIYLCTERAARNMAYQGTISERGRVEKLAEIKGADLIGTKIKAPFAIHDEVYILPMDSVL</sequence>
<keyword evidence="5" id="KW-0067">ATP-binding</keyword>
<organism evidence="12 13">
    <name type="scientific">Tilletia indica</name>
    <dbReference type="NCBI Taxonomy" id="43049"/>
    <lineage>
        <taxon>Eukaryota</taxon>
        <taxon>Fungi</taxon>
        <taxon>Dikarya</taxon>
        <taxon>Basidiomycota</taxon>
        <taxon>Ustilaginomycotina</taxon>
        <taxon>Exobasidiomycetes</taxon>
        <taxon>Tilletiales</taxon>
        <taxon>Tilletiaceae</taxon>
        <taxon>Tilletia</taxon>
    </lineage>
</organism>
<evidence type="ECO:0000256" key="2">
    <source>
        <dbReference type="ARBA" id="ARBA00013164"/>
    </source>
</evidence>
<feature type="non-terminal residue" evidence="12">
    <location>
        <position position="425"/>
    </location>
</feature>
<evidence type="ECO:0000256" key="1">
    <source>
        <dbReference type="ARBA" id="ARBA00005594"/>
    </source>
</evidence>
<dbReference type="GO" id="GO:0006429">
    <property type="term" value="P:leucyl-tRNA aminoacylation"/>
    <property type="evidence" value="ECO:0007669"/>
    <property type="project" value="InterPro"/>
</dbReference>
<evidence type="ECO:0000256" key="3">
    <source>
        <dbReference type="ARBA" id="ARBA00022598"/>
    </source>
</evidence>
<evidence type="ECO:0000256" key="10">
    <source>
        <dbReference type="SAM" id="MobiDB-lite"/>
    </source>
</evidence>
<dbReference type="Gene3D" id="3.40.50.620">
    <property type="entry name" value="HUPs"/>
    <property type="match status" value="2"/>
</dbReference>
<dbReference type="PANTHER" id="PTHR45794">
    <property type="entry name" value="LEUCYL-TRNA SYNTHETASE"/>
    <property type="match status" value="1"/>
</dbReference>
<comment type="catalytic activity">
    <reaction evidence="9">
        <text>tRNA(Leu) + L-leucine + ATP = L-leucyl-tRNA(Leu) + AMP + diphosphate</text>
        <dbReference type="Rhea" id="RHEA:11688"/>
        <dbReference type="Rhea" id="RHEA-COMP:9613"/>
        <dbReference type="Rhea" id="RHEA-COMP:9622"/>
        <dbReference type="ChEBI" id="CHEBI:30616"/>
        <dbReference type="ChEBI" id="CHEBI:33019"/>
        <dbReference type="ChEBI" id="CHEBI:57427"/>
        <dbReference type="ChEBI" id="CHEBI:78442"/>
        <dbReference type="ChEBI" id="CHEBI:78494"/>
        <dbReference type="ChEBI" id="CHEBI:456215"/>
        <dbReference type="EC" id="6.1.1.4"/>
    </reaction>
</comment>
<evidence type="ECO:0000256" key="9">
    <source>
        <dbReference type="ARBA" id="ARBA00047469"/>
    </source>
</evidence>
<dbReference type="GO" id="GO:0005524">
    <property type="term" value="F:ATP binding"/>
    <property type="evidence" value="ECO:0007669"/>
    <property type="project" value="UniProtKB-KW"/>
</dbReference>
<dbReference type="SUPFAM" id="SSF50677">
    <property type="entry name" value="ValRS/IleRS/LeuRS editing domain"/>
    <property type="match status" value="1"/>
</dbReference>
<feature type="domain" description="Aminoacyl-tRNA synthetase class Ia" evidence="11">
    <location>
        <begin position="75"/>
        <end position="141"/>
    </location>
</feature>